<keyword evidence="3" id="KW-1185">Reference proteome</keyword>
<accession>A0A7J6W782</accession>
<sequence length="348" mass="38700">MLSRAFLGRKANNRIKRNPSEGENSNRSSSLHYNHEDEECIVGLTGELPLNMCNIDGGGSYTKAKSKGVLVLREVMMGSVQMLGESGIGISEKVVLLDGMVYASKRFKKLTVSKKEFGRRIERMASVSKGCEYLLQVRAYLYAKRIKIILCDYYPMGSLADLLNGARELGHTPLDWNQRLTIVFQVAKAISYIHGLSPIHEKNFQLNVHGNIKASNVLIQTNFSACLSEYGFIQLTGPVETASIWQCKVPETFNSTEKMSQKSDICSFGLMVLDMLGGPDAPCQVHCIQDRKEEIKEGVAPFFEFLVEGKARKQALLVLDIALSCTNRSPEARPSIDQILVNLDDVLI</sequence>
<dbReference type="PANTHER" id="PTHR48007">
    <property type="entry name" value="LEUCINE-RICH REPEAT RECEPTOR-LIKE PROTEIN KINASE PXC1"/>
    <property type="match status" value="1"/>
</dbReference>
<keyword evidence="2" id="KW-0418">Kinase</keyword>
<gene>
    <name evidence="2" type="ORF">FRX31_018218</name>
</gene>
<comment type="caution">
    <text evidence="2">The sequence shown here is derived from an EMBL/GenBank/DDBJ whole genome shotgun (WGS) entry which is preliminary data.</text>
</comment>
<dbReference type="Pfam" id="PF07714">
    <property type="entry name" value="PK_Tyr_Ser-Thr"/>
    <property type="match status" value="1"/>
</dbReference>
<dbReference type="InterPro" id="IPR000719">
    <property type="entry name" value="Prot_kinase_dom"/>
</dbReference>
<evidence type="ECO:0000313" key="3">
    <source>
        <dbReference type="Proteomes" id="UP000554482"/>
    </source>
</evidence>
<feature type="domain" description="Protein kinase" evidence="1">
    <location>
        <begin position="77"/>
        <end position="347"/>
    </location>
</feature>
<dbReference type="Proteomes" id="UP000554482">
    <property type="component" value="Unassembled WGS sequence"/>
</dbReference>
<dbReference type="GO" id="GO:0004672">
    <property type="term" value="F:protein kinase activity"/>
    <property type="evidence" value="ECO:0007669"/>
    <property type="project" value="InterPro"/>
</dbReference>
<proteinExistence type="predicted"/>
<dbReference type="PROSITE" id="PS50011">
    <property type="entry name" value="PROTEIN_KINASE_DOM"/>
    <property type="match status" value="1"/>
</dbReference>
<name>A0A7J6W782_THATH</name>
<dbReference type="InterPro" id="IPR046959">
    <property type="entry name" value="PRK1-6/SRF4-like"/>
</dbReference>
<dbReference type="AlphaFoldDB" id="A0A7J6W782"/>
<dbReference type="OrthoDB" id="1890790at2759"/>
<keyword evidence="2" id="KW-0675">Receptor</keyword>
<dbReference type="PANTHER" id="PTHR48007:SF55">
    <property type="entry name" value="PROTEIN KINASE DOMAIN-CONTAINING PROTEIN"/>
    <property type="match status" value="1"/>
</dbReference>
<dbReference type="GO" id="GO:0005524">
    <property type="term" value="F:ATP binding"/>
    <property type="evidence" value="ECO:0007669"/>
    <property type="project" value="InterPro"/>
</dbReference>
<dbReference type="Gene3D" id="1.10.510.10">
    <property type="entry name" value="Transferase(Phosphotransferase) domain 1"/>
    <property type="match status" value="1"/>
</dbReference>
<dbReference type="InterPro" id="IPR011009">
    <property type="entry name" value="Kinase-like_dom_sf"/>
</dbReference>
<organism evidence="2 3">
    <name type="scientific">Thalictrum thalictroides</name>
    <name type="common">Rue-anemone</name>
    <name type="synonym">Anemone thalictroides</name>
    <dbReference type="NCBI Taxonomy" id="46969"/>
    <lineage>
        <taxon>Eukaryota</taxon>
        <taxon>Viridiplantae</taxon>
        <taxon>Streptophyta</taxon>
        <taxon>Embryophyta</taxon>
        <taxon>Tracheophyta</taxon>
        <taxon>Spermatophyta</taxon>
        <taxon>Magnoliopsida</taxon>
        <taxon>Ranunculales</taxon>
        <taxon>Ranunculaceae</taxon>
        <taxon>Thalictroideae</taxon>
        <taxon>Thalictrum</taxon>
    </lineage>
</organism>
<dbReference type="InterPro" id="IPR001245">
    <property type="entry name" value="Ser-Thr/Tyr_kinase_cat_dom"/>
</dbReference>
<dbReference type="SUPFAM" id="SSF56112">
    <property type="entry name" value="Protein kinase-like (PK-like)"/>
    <property type="match status" value="1"/>
</dbReference>
<evidence type="ECO:0000313" key="2">
    <source>
        <dbReference type="EMBL" id="KAF5192195.1"/>
    </source>
</evidence>
<evidence type="ECO:0000259" key="1">
    <source>
        <dbReference type="PROSITE" id="PS50011"/>
    </source>
</evidence>
<reference evidence="2 3" key="1">
    <citation type="submission" date="2020-06" db="EMBL/GenBank/DDBJ databases">
        <title>Transcriptomic and genomic resources for Thalictrum thalictroides and T. hernandezii: Facilitating candidate gene discovery in an emerging model plant lineage.</title>
        <authorList>
            <person name="Arias T."/>
            <person name="Riano-Pachon D.M."/>
            <person name="Di Stilio V.S."/>
        </authorList>
    </citation>
    <scope>NUCLEOTIDE SEQUENCE [LARGE SCALE GENOMIC DNA]</scope>
    <source>
        <strain evidence="3">cv. WT478/WT964</strain>
        <tissue evidence="2">Leaves</tissue>
    </source>
</reference>
<dbReference type="EMBL" id="JABWDY010021724">
    <property type="protein sequence ID" value="KAF5192195.1"/>
    <property type="molecule type" value="Genomic_DNA"/>
</dbReference>
<keyword evidence="2" id="KW-0808">Transferase</keyword>
<protein>
    <submittedName>
        <fullName evidence="2">Leucine-rich repeat receptor-like protein kinase pxc1</fullName>
    </submittedName>
</protein>